<accession>A0AAT9HKD8</accession>
<proteinExistence type="predicted"/>
<protein>
    <recommendedName>
        <fullName evidence="2">Right-handed parallel beta-helix repeat-containing protein</fullName>
    </recommendedName>
</protein>
<evidence type="ECO:0000313" key="1">
    <source>
        <dbReference type="EMBL" id="BFO17796.1"/>
    </source>
</evidence>
<dbReference type="EMBL" id="AP035768">
    <property type="protein sequence ID" value="BFO17796.1"/>
    <property type="molecule type" value="Genomic_DNA"/>
</dbReference>
<gene>
    <name evidence="1" type="ORF">SHKM778_41840</name>
</gene>
<name>A0AAT9HKD8_9ACTN</name>
<evidence type="ECO:0008006" key="2">
    <source>
        <dbReference type="Google" id="ProtNLM"/>
    </source>
</evidence>
<reference evidence="1" key="2">
    <citation type="submission" date="2024-07" db="EMBL/GenBank/DDBJ databases">
        <title>Streptomyces haneummycinica sp. nov., a new antibiotic-producing actinobacterium isolated from marine sediment.</title>
        <authorList>
            <person name="Uemura M."/>
            <person name="Hamada M."/>
            <person name="Hirano S."/>
            <person name="Kobayashi K."/>
            <person name="Ohshiro T."/>
            <person name="Kobayashi T."/>
            <person name="Terahara T."/>
        </authorList>
    </citation>
    <scope>NUCLEOTIDE SEQUENCE</scope>
    <source>
        <strain evidence="1">KM77-8</strain>
    </source>
</reference>
<organism evidence="1">
    <name type="scientific">Streptomyces haneummycinicus</name>
    <dbReference type="NCBI Taxonomy" id="3074435"/>
    <lineage>
        <taxon>Bacteria</taxon>
        <taxon>Bacillati</taxon>
        <taxon>Actinomycetota</taxon>
        <taxon>Actinomycetes</taxon>
        <taxon>Kitasatosporales</taxon>
        <taxon>Streptomycetaceae</taxon>
        <taxon>Streptomyces</taxon>
    </lineage>
</organism>
<sequence>MPDVRISDVTIDRSNNGSGVLAMSGARGSATLTDVTITGSAEGDVRIEPGSQFVINR</sequence>
<dbReference type="AlphaFoldDB" id="A0AAT9HKD8"/>
<reference evidence="1" key="1">
    <citation type="submission" date="2024-06" db="EMBL/GenBank/DDBJ databases">
        <authorList>
            <consortium name="consrtm"/>
            <person name="Uemura M."/>
            <person name="Terahara T."/>
        </authorList>
    </citation>
    <scope>NUCLEOTIDE SEQUENCE</scope>
    <source>
        <strain evidence="1">KM77-8</strain>
    </source>
</reference>